<protein>
    <submittedName>
        <fullName evidence="5">Transcriptional regulator</fullName>
    </submittedName>
</protein>
<dbReference type="PANTHER" id="PTHR46797:SF23">
    <property type="entry name" value="HTH-TYPE TRANSCRIPTIONAL REGULATOR SUTR"/>
    <property type="match status" value="1"/>
</dbReference>
<keyword evidence="3" id="KW-0804">Transcription</keyword>
<dbReference type="RefSeq" id="WP_284353400.1">
    <property type="nucleotide sequence ID" value="NZ_BSKF01000001.1"/>
</dbReference>
<evidence type="ECO:0000313" key="6">
    <source>
        <dbReference type="Proteomes" id="UP001161257"/>
    </source>
</evidence>
<dbReference type="GO" id="GO:0003677">
    <property type="term" value="F:DNA binding"/>
    <property type="evidence" value="ECO:0007669"/>
    <property type="project" value="UniProtKB-KW"/>
</dbReference>
<keyword evidence="1" id="KW-0805">Transcription regulation</keyword>
<dbReference type="Pfam" id="PF01381">
    <property type="entry name" value="HTH_3"/>
    <property type="match status" value="1"/>
</dbReference>
<evidence type="ECO:0000313" key="5">
    <source>
        <dbReference type="EMBL" id="GLO34087.1"/>
    </source>
</evidence>
<dbReference type="SUPFAM" id="SSF47413">
    <property type="entry name" value="lambda repressor-like DNA-binding domains"/>
    <property type="match status" value="1"/>
</dbReference>
<dbReference type="Gene3D" id="1.10.260.40">
    <property type="entry name" value="lambda repressor-like DNA-binding domains"/>
    <property type="match status" value="1"/>
</dbReference>
<feature type="domain" description="HTH cro/C1-type" evidence="4">
    <location>
        <begin position="13"/>
        <end position="67"/>
    </location>
</feature>
<evidence type="ECO:0000256" key="1">
    <source>
        <dbReference type="ARBA" id="ARBA00023015"/>
    </source>
</evidence>
<evidence type="ECO:0000256" key="3">
    <source>
        <dbReference type="ARBA" id="ARBA00023163"/>
    </source>
</evidence>
<dbReference type="Proteomes" id="UP001161257">
    <property type="component" value="Unassembled WGS sequence"/>
</dbReference>
<dbReference type="GO" id="GO:0003700">
    <property type="term" value="F:DNA-binding transcription factor activity"/>
    <property type="evidence" value="ECO:0007669"/>
    <property type="project" value="TreeGrafter"/>
</dbReference>
<comment type="caution">
    <text evidence="5">The sequence shown here is derived from an EMBL/GenBank/DDBJ whole genome shotgun (WGS) entry which is preliminary data.</text>
</comment>
<dbReference type="AlphaFoldDB" id="A0AA37R9Q6"/>
<dbReference type="CDD" id="cd00093">
    <property type="entry name" value="HTH_XRE"/>
    <property type="match status" value="1"/>
</dbReference>
<gene>
    <name evidence="5" type="ORF">PPUN14671_09200</name>
</gene>
<reference evidence="5" key="1">
    <citation type="submission" date="2023-01" db="EMBL/GenBank/DDBJ databases">
        <title>Whole-genome sequence of Pseudomonas putida NBRC 14671.</title>
        <authorList>
            <person name="Morohoshi T."/>
            <person name="Someya N."/>
        </authorList>
    </citation>
    <scope>NUCLEOTIDE SEQUENCE</scope>
    <source>
        <strain evidence="5">NBRC 14671</strain>
    </source>
</reference>
<proteinExistence type="predicted"/>
<dbReference type="GO" id="GO:0005829">
    <property type="term" value="C:cytosol"/>
    <property type="evidence" value="ECO:0007669"/>
    <property type="project" value="TreeGrafter"/>
</dbReference>
<dbReference type="SMART" id="SM00530">
    <property type="entry name" value="HTH_XRE"/>
    <property type="match status" value="1"/>
</dbReference>
<dbReference type="InterPro" id="IPR001387">
    <property type="entry name" value="Cro/C1-type_HTH"/>
</dbReference>
<dbReference type="PANTHER" id="PTHR46797">
    <property type="entry name" value="HTH-TYPE TRANSCRIPTIONAL REGULATOR"/>
    <property type="match status" value="1"/>
</dbReference>
<evidence type="ECO:0000256" key="2">
    <source>
        <dbReference type="ARBA" id="ARBA00023125"/>
    </source>
</evidence>
<name>A0AA37R9Q6_PSEPU</name>
<evidence type="ECO:0000259" key="4">
    <source>
        <dbReference type="PROSITE" id="PS50943"/>
    </source>
</evidence>
<dbReference type="InterPro" id="IPR010982">
    <property type="entry name" value="Lambda_DNA-bd_dom_sf"/>
</dbReference>
<keyword evidence="2" id="KW-0238">DNA-binding</keyword>
<accession>A0AA37R9Q6</accession>
<dbReference type="PROSITE" id="PS50943">
    <property type="entry name" value="HTH_CROC1"/>
    <property type="match status" value="1"/>
</dbReference>
<dbReference type="InterPro" id="IPR050807">
    <property type="entry name" value="TransReg_Diox_bact_type"/>
</dbReference>
<organism evidence="5 6">
    <name type="scientific">Pseudomonas putida</name>
    <name type="common">Arthrobacter siderocapsulatus</name>
    <dbReference type="NCBI Taxonomy" id="303"/>
    <lineage>
        <taxon>Bacteria</taxon>
        <taxon>Pseudomonadati</taxon>
        <taxon>Pseudomonadota</taxon>
        <taxon>Gammaproteobacteria</taxon>
        <taxon>Pseudomonadales</taxon>
        <taxon>Pseudomonadaceae</taxon>
        <taxon>Pseudomonas</taxon>
    </lineage>
</organism>
<sequence>MSETLVLRTSKAIKHFRTISNLSQERLAEKAGLDRTYISGIERGRRNITLESLDKIITALDIDINIFFKHVLQEANSDLSN</sequence>
<dbReference type="EMBL" id="BSKJ01000002">
    <property type="protein sequence ID" value="GLO34087.1"/>
    <property type="molecule type" value="Genomic_DNA"/>
</dbReference>